<evidence type="ECO:0000313" key="3">
    <source>
        <dbReference type="EMBL" id="GIG21634.1"/>
    </source>
</evidence>
<accession>A0A919P5A3</accession>
<protein>
    <recommendedName>
        <fullName evidence="5">DUF1851 domain-containing protein</fullName>
    </recommendedName>
</protein>
<dbReference type="InterPro" id="IPR014983">
    <property type="entry name" value="GAD-rel"/>
</dbReference>
<evidence type="ECO:0008006" key="5">
    <source>
        <dbReference type="Google" id="ProtNLM"/>
    </source>
</evidence>
<proteinExistence type="predicted"/>
<dbReference type="Pfam" id="PF08887">
    <property type="entry name" value="GAD-like"/>
    <property type="match status" value="1"/>
</dbReference>
<comment type="caution">
    <text evidence="3">The sequence shown here is derived from an EMBL/GenBank/DDBJ whole genome shotgun (WGS) entry which is preliminary data.</text>
</comment>
<organism evidence="3 4">
    <name type="scientific">Cellulomonas chitinilytica</name>
    <dbReference type="NCBI Taxonomy" id="398759"/>
    <lineage>
        <taxon>Bacteria</taxon>
        <taxon>Bacillati</taxon>
        <taxon>Actinomycetota</taxon>
        <taxon>Actinomycetes</taxon>
        <taxon>Micrococcales</taxon>
        <taxon>Cellulomonadaceae</taxon>
        <taxon>Cellulomonas</taxon>
    </lineage>
</organism>
<evidence type="ECO:0000313" key="4">
    <source>
        <dbReference type="Proteomes" id="UP000632740"/>
    </source>
</evidence>
<dbReference type="RefSeq" id="WP_203754084.1">
    <property type="nucleotide sequence ID" value="NZ_BONK01000007.1"/>
</dbReference>
<name>A0A919P5A3_9CELL</name>
<evidence type="ECO:0000259" key="1">
    <source>
        <dbReference type="Pfam" id="PF08887"/>
    </source>
</evidence>
<feature type="domain" description="T6SS immunity protein Tdi1 C-terminal" evidence="2">
    <location>
        <begin position="107"/>
        <end position="174"/>
    </location>
</feature>
<dbReference type="EMBL" id="BONK01000007">
    <property type="protein sequence ID" value="GIG21634.1"/>
    <property type="molecule type" value="Genomic_DNA"/>
</dbReference>
<dbReference type="InterPro" id="IPR015002">
    <property type="entry name" value="T6SS_Tdi1_C"/>
</dbReference>
<keyword evidence="4" id="KW-1185">Reference proteome</keyword>
<evidence type="ECO:0000259" key="2">
    <source>
        <dbReference type="Pfam" id="PF08906"/>
    </source>
</evidence>
<reference evidence="3" key="1">
    <citation type="submission" date="2021-01" db="EMBL/GenBank/DDBJ databases">
        <title>Whole genome shotgun sequence of Cellulomonas chitinilytica NBRC 110799.</title>
        <authorList>
            <person name="Komaki H."/>
            <person name="Tamura T."/>
        </authorList>
    </citation>
    <scope>NUCLEOTIDE SEQUENCE</scope>
    <source>
        <strain evidence="3">NBRC 110799</strain>
    </source>
</reference>
<dbReference type="Pfam" id="PF08906">
    <property type="entry name" value="T6SS_Tdi1_C"/>
    <property type="match status" value="1"/>
</dbReference>
<feature type="domain" description="GAD-related" evidence="1">
    <location>
        <begin position="7"/>
        <end position="85"/>
    </location>
</feature>
<dbReference type="Proteomes" id="UP000632740">
    <property type="component" value="Unassembled WGS sequence"/>
</dbReference>
<dbReference type="AlphaFoldDB" id="A0A919P5A3"/>
<sequence length="183" mass="19841">MPTFTQFTTVAPIADETIQRYAGRVPDPVLAAWREHGAGLAGDGYVRLLDPDHAREMLDGVLGMPEAAVPVFATALADLVLWIEPLFHVVRFRWGIVETLHFDAALLLADLQKDEVLDGVLERGPYTQAVGRLGVPGIDECFGYVPLLALGGTTDAARLDRGGLWEHLAVIMQLAGPPRPRPA</sequence>
<gene>
    <name evidence="3" type="ORF">Cch01nite_23580</name>
</gene>